<comment type="caution">
    <text evidence="2">The sequence shown here is derived from an EMBL/GenBank/DDBJ whole genome shotgun (WGS) entry which is preliminary data.</text>
</comment>
<sequence length="280" mass="30432">MRVPPPPDVLRAFGVDAEVVPLPGGGDRAWRGGRVMLKPLDMSVEALEWQASVLGGLDGATDIRVSPPQRATDGRLAVAGWSAWRFEPGRPATGRWTDVLAAGRTFHHHLRHFPQPSWFEDRDDVWARADRIAWGDEPPGVTARYEPVDALLGARRPAEADRQLVHGDLTENVLLEPGRAPLVIDLSPCWRPVAYASAIVVVDAVVFHAAGTGLIDRTLAEDDTDFPQLLLRALLFRAIGDHLLAPEKAPVWSELFAPAVRAILDEVARQPAGHGPGGSQ</sequence>
<feature type="domain" description="Aminoglycoside phosphotransferase" evidence="1">
    <location>
        <begin position="72"/>
        <end position="187"/>
    </location>
</feature>
<dbReference type="OrthoDB" id="4427130at2"/>
<organism evidence="2 3">
    <name type="scientific">Georgenia subflava</name>
    <dbReference type="NCBI Taxonomy" id="1622177"/>
    <lineage>
        <taxon>Bacteria</taxon>
        <taxon>Bacillati</taxon>
        <taxon>Actinomycetota</taxon>
        <taxon>Actinomycetes</taxon>
        <taxon>Micrococcales</taxon>
        <taxon>Bogoriellaceae</taxon>
        <taxon>Georgenia</taxon>
    </lineage>
</organism>
<accession>A0A6N7EK16</accession>
<dbReference type="SUPFAM" id="SSF56112">
    <property type="entry name" value="Protein kinase-like (PK-like)"/>
    <property type="match status" value="1"/>
</dbReference>
<reference evidence="2 3" key="1">
    <citation type="submission" date="2019-10" db="EMBL/GenBank/DDBJ databases">
        <title>Georgenia wutianyii sp. nov. and Georgenia yuyongxinii sp. nov. isolated from plateau pika (Ochotona curzoniae) in the Qinghai-Tibet plateau of China.</title>
        <authorList>
            <person name="Tian Z."/>
        </authorList>
    </citation>
    <scope>NUCLEOTIDE SEQUENCE [LARGE SCALE GENOMIC DNA]</scope>
    <source>
        <strain evidence="2 3">JCM 19765</strain>
    </source>
</reference>
<dbReference type="Proteomes" id="UP000437709">
    <property type="component" value="Unassembled WGS sequence"/>
</dbReference>
<protein>
    <recommendedName>
        <fullName evidence="1">Aminoglycoside phosphotransferase domain-containing protein</fullName>
    </recommendedName>
</protein>
<dbReference type="InterPro" id="IPR002575">
    <property type="entry name" value="Aminoglycoside_PTrfase"/>
</dbReference>
<evidence type="ECO:0000259" key="1">
    <source>
        <dbReference type="Pfam" id="PF01636"/>
    </source>
</evidence>
<gene>
    <name evidence="2" type="ORF">GB881_08695</name>
</gene>
<dbReference type="AlphaFoldDB" id="A0A6N7EK16"/>
<evidence type="ECO:0000313" key="3">
    <source>
        <dbReference type="Proteomes" id="UP000437709"/>
    </source>
</evidence>
<dbReference type="Pfam" id="PF01636">
    <property type="entry name" value="APH"/>
    <property type="match status" value="1"/>
</dbReference>
<evidence type="ECO:0000313" key="2">
    <source>
        <dbReference type="EMBL" id="MPV37127.1"/>
    </source>
</evidence>
<dbReference type="InterPro" id="IPR011009">
    <property type="entry name" value="Kinase-like_dom_sf"/>
</dbReference>
<keyword evidence="3" id="KW-1185">Reference proteome</keyword>
<dbReference type="EMBL" id="WHPC01000026">
    <property type="protein sequence ID" value="MPV37127.1"/>
    <property type="molecule type" value="Genomic_DNA"/>
</dbReference>
<proteinExistence type="predicted"/>
<dbReference type="RefSeq" id="WP_152193957.1">
    <property type="nucleotide sequence ID" value="NZ_VUKD01000001.1"/>
</dbReference>
<name>A0A6N7EK16_9MICO</name>